<feature type="region of interest" description="Disordered" evidence="1">
    <location>
        <begin position="70"/>
        <end position="95"/>
    </location>
</feature>
<sequence length="238" mass="25865">MGRRPTPAPSHPRTGRPADRTERRARIAELRAAEHRRERRRTLALLAVAGLLLAGLAGGGALLVLDARQDRTDRTDRRDQQDRTDTAGAPIPGVRTYDHLSRTHVTTKVAYPQTPPVGGDHHPVWLECTGTVYDRPVADENAVHSLEHGAVWVTYNAKAGAADVQALAARVRATPYSFLSPYPDQPGILTLTAWGAQLVLESASDPRVEQFFTRYVQGPQTQEPGASCSAGSMPLTRG</sequence>
<protein>
    <submittedName>
        <fullName evidence="3">DUF3105 domain-containing protein</fullName>
    </submittedName>
</protein>
<organism evidence="3">
    <name type="scientific">Kitasatospora camelliae</name>
    <dbReference type="NCBI Taxonomy" id="3156397"/>
    <lineage>
        <taxon>Bacteria</taxon>
        <taxon>Bacillati</taxon>
        <taxon>Actinomycetota</taxon>
        <taxon>Actinomycetes</taxon>
        <taxon>Kitasatosporales</taxon>
        <taxon>Streptomycetaceae</taxon>
        <taxon>Kitasatospora</taxon>
    </lineage>
</organism>
<feature type="compositionally biased region" description="Pro residues" evidence="1">
    <location>
        <begin position="1"/>
        <end position="10"/>
    </location>
</feature>
<keyword evidence="2" id="KW-0812">Transmembrane</keyword>
<dbReference type="AlphaFoldDB" id="A0AAU8K7G7"/>
<dbReference type="KEGG" id="kcm:ABWK59_31980"/>
<feature type="compositionally biased region" description="Basic and acidic residues" evidence="1">
    <location>
        <begin position="70"/>
        <end position="85"/>
    </location>
</feature>
<keyword evidence="2" id="KW-1133">Transmembrane helix</keyword>
<dbReference type="InterPro" id="IPR021454">
    <property type="entry name" value="DUF3105"/>
</dbReference>
<feature type="transmembrane region" description="Helical" evidence="2">
    <location>
        <begin position="43"/>
        <end position="65"/>
    </location>
</feature>
<evidence type="ECO:0000256" key="1">
    <source>
        <dbReference type="SAM" id="MobiDB-lite"/>
    </source>
</evidence>
<dbReference type="Pfam" id="PF11303">
    <property type="entry name" value="DUF3105"/>
    <property type="match status" value="1"/>
</dbReference>
<evidence type="ECO:0000313" key="3">
    <source>
        <dbReference type="EMBL" id="XCM83217.1"/>
    </source>
</evidence>
<name>A0AAU8K7G7_9ACTN</name>
<dbReference type="EMBL" id="CP159872">
    <property type="protein sequence ID" value="XCM83217.1"/>
    <property type="molecule type" value="Genomic_DNA"/>
</dbReference>
<keyword evidence="2" id="KW-0472">Membrane</keyword>
<feature type="region of interest" description="Disordered" evidence="1">
    <location>
        <begin position="1"/>
        <end position="23"/>
    </location>
</feature>
<evidence type="ECO:0000256" key="2">
    <source>
        <dbReference type="SAM" id="Phobius"/>
    </source>
</evidence>
<proteinExistence type="predicted"/>
<gene>
    <name evidence="3" type="ORF">ABWK59_31980</name>
</gene>
<dbReference type="RefSeq" id="WP_354644152.1">
    <property type="nucleotide sequence ID" value="NZ_CP159872.1"/>
</dbReference>
<reference evidence="3" key="1">
    <citation type="submission" date="2024-06" db="EMBL/GenBank/DDBJ databases">
        <title>The genome sequences of Kitasatospora sp. strain HUAS MG31.</title>
        <authorList>
            <person name="Mo P."/>
        </authorList>
    </citation>
    <scope>NUCLEOTIDE SEQUENCE</scope>
    <source>
        <strain evidence="3">HUAS MG31</strain>
    </source>
</reference>
<accession>A0AAU8K7G7</accession>